<feature type="domain" description="DUF5672" evidence="1">
    <location>
        <begin position="128"/>
        <end position="261"/>
    </location>
</feature>
<dbReference type="EMBL" id="JADGJQ010000012">
    <property type="protein sequence ID" value="KAJ3181419.1"/>
    <property type="molecule type" value="Genomic_DNA"/>
</dbReference>
<dbReference type="InterPro" id="IPR043729">
    <property type="entry name" value="DUF5672"/>
</dbReference>
<evidence type="ECO:0000313" key="2">
    <source>
        <dbReference type="EMBL" id="KAJ3181419.1"/>
    </source>
</evidence>
<name>A0AAD5TPU7_9FUNG</name>
<protein>
    <recommendedName>
        <fullName evidence="1">DUF5672 domain-containing protein</fullName>
    </recommendedName>
</protein>
<evidence type="ECO:0000313" key="3">
    <source>
        <dbReference type="Proteomes" id="UP001212152"/>
    </source>
</evidence>
<accession>A0AAD5TPU7</accession>
<dbReference type="Pfam" id="PF18922">
    <property type="entry name" value="DUF5672"/>
    <property type="match status" value="1"/>
</dbReference>
<organism evidence="2 3">
    <name type="scientific">Geranomyces variabilis</name>
    <dbReference type="NCBI Taxonomy" id="109894"/>
    <lineage>
        <taxon>Eukaryota</taxon>
        <taxon>Fungi</taxon>
        <taxon>Fungi incertae sedis</taxon>
        <taxon>Chytridiomycota</taxon>
        <taxon>Chytridiomycota incertae sedis</taxon>
        <taxon>Chytridiomycetes</taxon>
        <taxon>Spizellomycetales</taxon>
        <taxon>Powellomycetaceae</taxon>
        <taxon>Geranomyces</taxon>
    </lineage>
</organism>
<dbReference type="AlphaFoldDB" id="A0AAD5TPU7"/>
<evidence type="ECO:0000259" key="1">
    <source>
        <dbReference type="Pfam" id="PF18922"/>
    </source>
</evidence>
<keyword evidence="3" id="KW-1185">Reference proteome</keyword>
<comment type="caution">
    <text evidence="2">The sequence shown here is derived from an EMBL/GenBank/DDBJ whole genome shotgun (WGS) entry which is preliminary data.</text>
</comment>
<gene>
    <name evidence="2" type="ORF">HDU87_001025</name>
</gene>
<proteinExistence type="predicted"/>
<dbReference type="Proteomes" id="UP001212152">
    <property type="component" value="Unassembled WGS sequence"/>
</dbReference>
<sequence>MSLLAKLLSSESKGQRALAVAFVFTLVVTGAYCYESVLAIMASQEHLRPSHASEAAACASRYTSVLNKTKIALLIELRPERTLIPILLHYMATVPEDWPFMLMHSAEVVPLLNRSSAVKKYITSGKLTAMQLPETIKLKDRQDVSYFLTQNSTWHLLPEPAEHIFFFQLDAMICSNSEQSVDDYLHFDYIGAPWPHAPQLRGGNGGFSMRRKSRLLRCLRHRTWHRGEDSEDVFYSYCLSSFPDAVMPSFNQQKEFAIERVDSPRYLGLHKPAGGVKVATHLDFCPEAAMLFRA</sequence>
<reference evidence="2" key="1">
    <citation type="submission" date="2020-05" db="EMBL/GenBank/DDBJ databases">
        <title>Phylogenomic resolution of chytrid fungi.</title>
        <authorList>
            <person name="Stajich J.E."/>
            <person name="Amses K."/>
            <person name="Simmons R."/>
            <person name="Seto K."/>
            <person name="Myers J."/>
            <person name="Bonds A."/>
            <person name="Quandt C.A."/>
            <person name="Barry K."/>
            <person name="Liu P."/>
            <person name="Grigoriev I."/>
            <person name="Longcore J.E."/>
            <person name="James T.Y."/>
        </authorList>
    </citation>
    <scope>NUCLEOTIDE SEQUENCE</scope>
    <source>
        <strain evidence="2">JEL0379</strain>
    </source>
</reference>